<dbReference type="Proteomes" id="UP000839852">
    <property type="component" value="Unassembled WGS sequence"/>
</dbReference>
<gene>
    <name evidence="1" type="ORF">DPA05_10460</name>
</gene>
<comment type="caution">
    <text evidence="1">The sequence shown here is derived from an EMBL/GenBank/DDBJ whole genome shotgun (WGS) entry which is preliminary data.</text>
</comment>
<organism evidence="1">
    <name type="scientific">Salmonella enterica subsp. salamae</name>
    <dbReference type="NCBI Taxonomy" id="59202"/>
    <lineage>
        <taxon>Bacteria</taxon>
        <taxon>Pseudomonadati</taxon>
        <taxon>Pseudomonadota</taxon>
        <taxon>Gammaproteobacteria</taxon>
        <taxon>Enterobacterales</taxon>
        <taxon>Enterobacteriaceae</taxon>
        <taxon>Salmonella</taxon>
    </lineage>
</organism>
<accession>A0A5Y2LPT7</accession>
<evidence type="ECO:0000313" key="1">
    <source>
        <dbReference type="EMBL" id="ECE6360117.1"/>
    </source>
</evidence>
<sequence>MNKFEGITVLQIENSDRIQGALSPKVEREIDTADIVIDGNEVVKNRVCGMGLSQAAGTLKTFKGLSLAPLDALKNISAIIETGHLMTSCSDKECEEIGDVIIDFARQYAASAHAYAQEEKK</sequence>
<dbReference type="EMBL" id="AAIIOQ010000010">
    <property type="protein sequence ID" value="ECE6360117.1"/>
    <property type="molecule type" value="Genomic_DNA"/>
</dbReference>
<reference evidence="1" key="1">
    <citation type="submission" date="2018-06" db="EMBL/GenBank/DDBJ databases">
        <authorList>
            <person name="Ashton P.M."/>
            <person name="Dallman T."/>
            <person name="Nair S."/>
            <person name="De Pinna E."/>
            <person name="Peters T."/>
            <person name="Grant K."/>
        </authorList>
    </citation>
    <scope>NUCLEOTIDE SEQUENCE [LARGE SCALE GENOMIC DNA]</scope>
    <source>
        <strain evidence="1">319688</strain>
    </source>
</reference>
<proteinExistence type="predicted"/>
<dbReference type="AlphaFoldDB" id="A0A5Y2LPT7"/>
<protein>
    <submittedName>
        <fullName evidence="1">Uncharacterized protein</fullName>
    </submittedName>
</protein>
<name>A0A5Y2LPT7_SALER</name>